<accession>A0A840PWD4</accession>
<sequence length="70" mass="7748">MVRAIKSRPLEGELSLLKARLAELERRVRALAEVDLVLVRALEADSGADDRVQDARLARELLHSAELTDG</sequence>
<evidence type="ECO:0000313" key="2">
    <source>
        <dbReference type="EMBL" id="MBB5140185.1"/>
    </source>
</evidence>
<evidence type="ECO:0000313" key="3">
    <source>
        <dbReference type="Proteomes" id="UP000578449"/>
    </source>
</evidence>
<gene>
    <name evidence="2" type="ORF">HNP84_009952</name>
</gene>
<feature type="coiled-coil region" evidence="1">
    <location>
        <begin position="7"/>
        <end position="34"/>
    </location>
</feature>
<reference evidence="2 3" key="1">
    <citation type="submission" date="2020-08" db="EMBL/GenBank/DDBJ databases">
        <title>Genomic Encyclopedia of Type Strains, Phase IV (KMG-IV): sequencing the most valuable type-strain genomes for metagenomic binning, comparative biology and taxonomic classification.</title>
        <authorList>
            <person name="Goeker M."/>
        </authorList>
    </citation>
    <scope>NUCLEOTIDE SEQUENCE [LARGE SCALE GENOMIC DNA]</scope>
    <source>
        <strain evidence="2 3">DSM 45615</strain>
    </source>
</reference>
<evidence type="ECO:0000256" key="1">
    <source>
        <dbReference type="SAM" id="Coils"/>
    </source>
</evidence>
<protein>
    <submittedName>
        <fullName evidence="2">Uncharacterized protein</fullName>
    </submittedName>
</protein>
<keyword evidence="3" id="KW-1185">Reference proteome</keyword>
<dbReference type="AlphaFoldDB" id="A0A840PWD4"/>
<keyword evidence="1" id="KW-0175">Coiled coil</keyword>
<dbReference type="RefSeq" id="WP_185056983.1">
    <property type="nucleotide sequence ID" value="NZ_BAABIX010000054.1"/>
</dbReference>
<organism evidence="2 3">
    <name type="scientific">Thermocatellispora tengchongensis</name>
    <dbReference type="NCBI Taxonomy" id="1073253"/>
    <lineage>
        <taxon>Bacteria</taxon>
        <taxon>Bacillati</taxon>
        <taxon>Actinomycetota</taxon>
        <taxon>Actinomycetes</taxon>
        <taxon>Streptosporangiales</taxon>
        <taxon>Streptosporangiaceae</taxon>
        <taxon>Thermocatellispora</taxon>
    </lineage>
</organism>
<name>A0A840PWD4_9ACTN</name>
<comment type="caution">
    <text evidence="2">The sequence shown here is derived from an EMBL/GenBank/DDBJ whole genome shotgun (WGS) entry which is preliminary data.</text>
</comment>
<dbReference type="EMBL" id="JACHGN010000037">
    <property type="protein sequence ID" value="MBB5140185.1"/>
    <property type="molecule type" value="Genomic_DNA"/>
</dbReference>
<proteinExistence type="predicted"/>
<dbReference type="Proteomes" id="UP000578449">
    <property type="component" value="Unassembled WGS sequence"/>
</dbReference>